<dbReference type="PANTHER" id="PTHR43214:SF24">
    <property type="entry name" value="TRANSCRIPTIONAL REGULATORY PROTEIN NARL-RELATED"/>
    <property type="match status" value="1"/>
</dbReference>
<dbReference type="KEGG" id="nde:NIDE2716"/>
<accession>D8PGN5</accession>
<dbReference type="OrthoDB" id="9794397at2"/>
<dbReference type="AlphaFoldDB" id="D8PGN5"/>
<evidence type="ECO:0000313" key="8">
    <source>
        <dbReference type="Proteomes" id="UP000001660"/>
    </source>
</evidence>
<feature type="modified residue" description="4-aspartylphosphate" evidence="4">
    <location>
        <position position="63"/>
    </location>
</feature>
<proteinExistence type="predicted"/>
<dbReference type="Gene3D" id="1.10.10.10">
    <property type="entry name" value="Winged helix-like DNA-binding domain superfamily/Winged helix DNA-binding domain"/>
    <property type="match status" value="1"/>
</dbReference>
<dbReference type="SMART" id="SM00421">
    <property type="entry name" value="HTH_LUXR"/>
    <property type="match status" value="1"/>
</dbReference>
<dbReference type="SMART" id="SM00448">
    <property type="entry name" value="REC"/>
    <property type="match status" value="1"/>
</dbReference>
<evidence type="ECO:0000259" key="6">
    <source>
        <dbReference type="PROSITE" id="PS50110"/>
    </source>
</evidence>
<keyword evidence="1" id="KW-0805">Transcription regulation</keyword>
<evidence type="ECO:0000313" key="7">
    <source>
        <dbReference type="EMBL" id="CBK42422.1"/>
    </source>
</evidence>
<dbReference type="CDD" id="cd06170">
    <property type="entry name" value="LuxR_C_like"/>
    <property type="match status" value="1"/>
</dbReference>
<evidence type="ECO:0000256" key="2">
    <source>
        <dbReference type="ARBA" id="ARBA00023125"/>
    </source>
</evidence>
<dbReference type="PANTHER" id="PTHR43214">
    <property type="entry name" value="TWO-COMPONENT RESPONSE REGULATOR"/>
    <property type="match status" value="1"/>
</dbReference>
<name>D8PGN5_9BACT</name>
<dbReference type="Proteomes" id="UP000001660">
    <property type="component" value="Chromosome"/>
</dbReference>
<dbReference type="PROSITE" id="PS00622">
    <property type="entry name" value="HTH_LUXR_1"/>
    <property type="match status" value="1"/>
</dbReference>
<dbReference type="EMBL" id="FP929003">
    <property type="protein sequence ID" value="CBK42422.1"/>
    <property type="molecule type" value="Genomic_DNA"/>
</dbReference>
<dbReference type="PROSITE" id="PS50110">
    <property type="entry name" value="RESPONSE_REGULATORY"/>
    <property type="match status" value="1"/>
</dbReference>
<dbReference type="InterPro" id="IPR000792">
    <property type="entry name" value="Tscrpt_reg_LuxR_C"/>
</dbReference>
<dbReference type="Pfam" id="PF00072">
    <property type="entry name" value="Response_reg"/>
    <property type="match status" value="1"/>
</dbReference>
<feature type="domain" description="HTH luxR-type" evidence="5">
    <location>
        <begin position="162"/>
        <end position="227"/>
    </location>
</feature>
<evidence type="ECO:0000256" key="3">
    <source>
        <dbReference type="ARBA" id="ARBA00023163"/>
    </source>
</evidence>
<dbReference type="InterPro" id="IPR039420">
    <property type="entry name" value="WalR-like"/>
</dbReference>
<reference evidence="7 8" key="1">
    <citation type="journal article" date="2010" name="Proc. Natl. Acad. Sci. U.S.A.">
        <title>A Nitrospira metagenome illuminates the physiology and evolution of globally important nitrite-oxidizing bacteria.</title>
        <authorList>
            <person name="Lucker S."/>
            <person name="Wagner M."/>
            <person name="Maixner F."/>
            <person name="Pelletier E."/>
            <person name="Koch H."/>
            <person name="Vacherie B."/>
            <person name="Rattei T."/>
            <person name="Sinninghe Damste J."/>
            <person name="Spieck E."/>
            <person name="Le Paslier D."/>
            <person name="Daims H."/>
        </authorList>
    </citation>
    <scope>NUCLEOTIDE SEQUENCE [LARGE SCALE GENOMIC DNA]</scope>
</reference>
<dbReference type="InterPro" id="IPR001789">
    <property type="entry name" value="Sig_transdc_resp-reg_receiver"/>
</dbReference>
<keyword evidence="4" id="KW-0597">Phosphoprotein</keyword>
<dbReference type="GO" id="GO:0003677">
    <property type="term" value="F:DNA binding"/>
    <property type="evidence" value="ECO:0007669"/>
    <property type="project" value="UniProtKB-KW"/>
</dbReference>
<dbReference type="SUPFAM" id="SSF46894">
    <property type="entry name" value="C-terminal effector domain of the bipartite response regulators"/>
    <property type="match status" value="1"/>
</dbReference>
<keyword evidence="8" id="KW-1185">Reference proteome</keyword>
<keyword evidence="2" id="KW-0238">DNA-binding</keyword>
<dbReference type="Gene3D" id="3.40.50.2300">
    <property type="match status" value="1"/>
</dbReference>
<dbReference type="InterPro" id="IPR016032">
    <property type="entry name" value="Sig_transdc_resp-reg_C-effctor"/>
</dbReference>
<gene>
    <name evidence="7" type="ORF">NIDE2716</name>
</gene>
<keyword evidence="3" id="KW-0804">Transcription</keyword>
<dbReference type="GO" id="GO:0000160">
    <property type="term" value="P:phosphorelay signal transduction system"/>
    <property type="evidence" value="ECO:0007669"/>
    <property type="project" value="InterPro"/>
</dbReference>
<dbReference type="PROSITE" id="PS50043">
    <property type="entry name" value="HTH_LUXR_2"/>
    <property type="match status" value="1"/>
</dbReference>
<dbReference type="GO" id="GO:0006355">
    <property type="term" value="P:regulation of DNA-templated transcription"/>
    <property type="evidence" value="ECO:0007669"/>
    <property type="project" value="InterPro"/>
</dbReference>
<dbReference type="eggNOG" id="COG2197">
    <property type="taxonomic scope" value="Bacteria"/>
</dbReference>
<evidence type="ECO:0000256" key="4">
    <source>
        <dbReference type="PROSITE-ProRule" id="PRU00169"/>
    </source>
</evidence>
<dbReference type="PRINTS" id="PR00038">
    <property type="entry name" value="HTHLUXR"/>
</dbReference>
<feature type="domain" description="Response regulatory" evidence="6">
    <location>
        <begin position="12"/>
        <end position="127"/>
    </location>
</feature>
<evidence type="ECO:0000259" key="5">
    <source>
        <dbReference type="PROSITE" id="PS50043"/>
    </source>
</evidence>
<dbReference type="STRING" id="330214.NIDE2716"/>
<dbReference type="SUPFAM" id="SSF52172">
    <property type="entry name" value="CheY-like"/>
    <property type="match status" value="1"/>
</dbReference>
<dbReference type="InterPro" id="IPR036388">
    <property type="entry name" value="WH-like_DNA-bd_sf"/>
</dbReference>
<dbReference type="InterPro" id="IPR011006">
    <property type="entry name" value="CheY-like_superfamily"/>
</dbReference>
<dbReference type="Pfam" id="PF00196">
    <property type="entry name" value="GerE"/>
    <property type="match status" value="1"/>
</dbReference>
<evidence type="ECO:0000256" key="1">
    <source>
        <dbReference type="ARBA" id="ARBA00023015"/>
    </source>
</evidence>
<dbReference type="HOGENOM" id="CLU_000445_90_8_0"/>
<organism evidence="7 8">
    <name type="scientific">Nitrospira defluvii</name>
    <dbReference type="NCBI Taxonomy" id="330214"/>
    <lineage>
        <taxon>Bacteria</taxon>
        <taxon>Pseudomonadati</taxon>
        <taxon>Nitrospirota</taxon>
        <taxon>Nitrospiria</taxon>
        <taxon>Nitrospirales</taxon>
        <taxon>Nitrospiraceae</taxon>
        <taxon>Nitrospira</taxon>
    </lineage>
</organism>
<protein>
    <submittedName>
        <fullName evidence="7">Putative Response regulator, LuxR family</fullName>
    </submittedName>
</protein>
<sequence>MSRIVEIQTTTVVAIVTNNYLLRLGLQKIVDDAKWIRLVGQTAHAGNLDEILTSEQPHIVILDTEIGGAAPDLIQQIKRVAPGVKTILLSGFDDTECTRQALASGVDGIVLKVQPSAVLIATITYLADSGGEVVLPIGNRPTPLKLSHTPALSTAPLPPPAPTKWSDGLTEREREVVRLISEGLSNKDIADRLCISSITVRHHLTSIFDKLGVSNRQKLLIRAHQQGLVGSPALA</sequence>